<evidence type="ECO:0000256" key="1">
    <source>
        <dbReference type="SAM" id="MobiDB-lite"/>
    </source>
</evidence>
<keyword evidence="3" id="KW-1185">Reference proteome</keyword>
<dbReference type="PATRIC" id="fig|797303.5.peg.2115"/>
<comment type="caution">
    <text evidence="2">The sequence shown here is derived from an EMBL/GenBank/DDBJ whole genome shotgun (WGS) entry which is preliminary data.</text>
</comment>
<proteinExistence type="predicted"/>
<evidence type="ECO:0000313" key="3">
    <source>
        <dbReference type="Proteomes" id="UP000011593"/>
    </source>
</evidence>
<accession>L9YN19</accession>
<evidence type="ECO:0000313" key="2">
    <source>
        <dbReference type="EMBL" id="ELY74877.1"/>
    </source>
</evidence>
<gene>
    <name evidence="2" type="ORF">C488_10508</name>
</gene>
<organism evidence="2 3">
    <name type="scientific">Natrinema pellirubrum (strain DSM 15624 / CIP 106293 / JCM 10476 / NCIMB 786 / 157)</name>
    <dbReference type="NCBI Taxonomy" id="797303"/>
    <lineage>
        <taxon>Archaea</taxon>
        <taxon>Methanobacteriati</taxon>
        <taxon>Methanobacteriota</taxon>
        <taxon>Stenosarchaea group</taxon>
        <taxon>Halobacteria</taxon>
        <taxon>Halobacteriales</taxon>
        <taxon>Natrialbaceae</taxon>
        <taxon>Natrinema</taxon>
    </lineage>
</organism>
<protein>
    <submittedName>
        <fullName evidence="2">Uncharacterized protein</fullName>
    </submittedName>
</protein>
<dbReference type="EMBL" id="AOIE01000066">
    <property type="protein sequence ID" value="ELY74877.1"/>
    <property type="molecule type" value="Genomic_DNA"/>
</dbReference>
<reference evidence="2 3" key="1">
    <citation type="journal article" date="2014" name="PLoS Genet.">
        <title>Phylogenetically driven sequencing of extremely halophilic archaea reveals strategies for static and dynamic osmo-response.</title>
        <authorList>
            <person name="Becker E.A."/>
            <person name="Seitzer P.M."/>
            <person name="Tritt A."/>
            <person name="Larsen D."/>
            <person name="Krusor M."/>
            <person name="Yao A.I."/>
            <person name="Wu D."/>
            <person name="Madern D."/>
            <person name="Eisen J.A."/>
            <person name="Darling A.E."/>
            <person name="Facciotti M.T."/>
        </authorList>
    </citation>
    <scope>NUCLEOTIDE SEQUENCE [LARGE SCALE GENOMIC DNA]</scope>
    <source>
        <strain evidence="2 3">DSM 15624</strain>
    </source>
</reference>
<sequence length="85" mass="9119">MVGIVSLLFGTVFLFGSRSDSRCGTRGEPPIDRTDASMSRPAIGRSNPAIRPKEAGIYAGSGDGAVRWPLEREGSRVARSIRRGE</sequence>
<feature type="compositionally biased region" description="Basic and acidic residues" evidence="1">
    <location>
        <begin position="20"/>
        <end position="35"/>
    </location>
</feature>
<dbReference type="Proteomes" id="UP000011593">
    <property type="component" value="Unassembled WGS sequence"/>
</dbReference>
<name>L9YN19_NATP1</name>
<feature type="region of interest" description="Disordered" evidence="1">
    <location>
        <begin position="20"/>
        <end position="59"/>
    </location>
</feature>
<dbReference type="AlphaFoldDB" id="L9YN19"/>